<dbReference type="WBParaSite" id="ACRNAN_scaffold5635.g14536.t1">
    <property type="protein sequence ID" value="ACRNAN_scaffold5635.g14536.t1"/>
    <property type="gene ID" value="ACRNAN_scaffold5635.g14536"/>
</dbReference>
<organism evidence="2 3">
    <name type="scientific">Acrobeloides nanus</name>
    <dbReference type="NCBI Taxonomy" id="290746"/>
    <lineage>
        <taxon>Eukaryota</taxon>
        <taxon>Metazoa</taxon>
        <taxon>Ecdysozoa</taxon>
        <taxon>Nematoda</taxon>
        <taxon>Chromadorea</taxon>
        <taxon>Rhabditida</taxon>
        <taxon>Tylenchina</taxon>
        <taxon>Cephalobomorpha</taxon>
        <taxon>Cephaloboidea</taxon>
        <taxon>Cephalobidae</taxon>
        <taxon>Acrobeloides</taxon>
    </lineage>
</organism>
<dbReference type="AlphaFoldDB" id="A0A914E5L7"/>
<dbReference type="Gene3D" id="3.10.100.10">
    <property type="entry name" value="Mannose-Binding Protein A, subunit A"/>
    <property type="match status" value="1"/>
</dbReference>
<sequence length="360" mass="41140">MSDARLRQIGLSLSSELSQYTFGDYSTPFTSRVGIITYDSNYTIIGDLNTFNNISSISTALLGLKTSNVKSAYGLEKALAMSIVWVDDVPSDATFRETLIIIYSASLEGVNQYQLDYLGVQDECQNLVTVNIDPTNENMTKAFEIIATQGWNLSINDPKLYEKIDVAISQTNCFCEGEQLFTIHPSTNNFTRYAECFLVSTWWGFWDNQTFTELCPTNQYPMAINNEFRNKFVMNDSDYFDMDGNIFSFYTGLHRNNKNNWVWFDYDGSELTENFTYWAKGFDNNSPGECVIAKSEDYGKPWYWYPASCYPARENATTGACQSLACDASRTFPCAGLNPQEEEFDVKKMRKLRNKRSKRL</sequence>
<accession>A0A914E5L7</accession>
<name>A0A914E5L7_9BILA</name>
<dbReference type="PROSITE" id="PS50041">
    <property type="entry name" value="C_TYPE_LECTIN_2"/>
    <property type="match status" value="1"/>
</dbReference>
<dbReference type="SUPFAM" id="SSF53300">
    <property type="entry name" value="vWA-like"/>
    <property type="match status" value="1"/>
</dbReference>
<feature type="domain" description="C-type lectin" evidence="1">
    <location>
        <begin position="222"/>
        <end position="309"/>
    </location>
</feature>
<dbReference type="PANTHER" id="PTHR31024">
    <property type="entry name" value="C-TYPE LECTIN"/>
    <property type="match status" value="1"/>
</dbReference>
<evidence type="ECO:0000259" key="1">
    <source>
        <dbReference type="PROSITE" id="PS50041"/>
    </source>
</evidence>
<dbReference type="CDD" id="cd00037">
    <property type="entry name" value="CLECT"/>
    <property type="match status" value="1"/>
</dbReference>
<evidence type="ECO:0000313" key="2">
    <source>
        <dbReference type="Proteomes" id="UP000887540"/>
    </source>
</evidence>
<dbReference type="InterPro" id="IPR016186">
    <property type="entry name" value="C-type_lectin-like/link_sf"/>
</dbReference>
<reference evidence="3" key="1">
    <citation type="submission" date="2022-11" db="UniProtKB">
        <authorList>
            <consortium name="WormBaseParasite"/>
        </authorList>
    </citation>
    <scope>IDENTIFICATION</scope>
</reference>
<keyword evidence="2" id="KW-1185">Reference proteome</keyword>
<evidence type="ECO:0000313" key="3">
    <source>
        <dbReference type="WBParaSite" id="ACRNAN_scaffold5635.g14536.t1"/>
    </source>
</evidence>
<dbReference type="SUPFAM" id="SSF56436">
    <property type="entry name" value="C-type lectin-like"/>
    <property type="match status" value="1"/>
</dbReference>
<dbReference type="InterPro" id="IPR036465">
    <property type="entry name" value="vWFA_dom_sf"/>
</dbReference>
<dbReference type="Proteomes" id="UP000887540">
    <property type="component" value="Unplaced"/>
</dbReference>
<protein>
    <submittedName>
        <fullName evidence="3">C-type lectin domain-containing protein</fullName>
    </submittedName>
</protein>
<dbReference type="InterPro" id="IPR001304">
    <property type="entry name" value="C-type_lectin-like"/>
</dbReference>
<dbReference type="PANTHER" id="PTHR31024:SF3">
    <property type="entry name" value="C-TYPE LECTIN-RELATED"/>
    <property type="match status" value="1"/>
</dbReference>
<proteinExistence type="predicted"/>
<dbReference type="InterPro" id="IPR016187">
    <property type="entry name" value="CTDL_fold"/>
</dbReference>